<name>A0AAN1NRE0_9GAMM</name>
<dbReference type="Proteomes" id="UP000241538">
    <property type="component" value="Chromosome"/>
</dbReference>
<dbReference type="RefSeq" id="WP_107319704.1">
    <property type="nucleotide sequence ID" value="NZ_CP028349.1"/>
</dbReference>
<evidence type="ECO:0000313" key="2">
    <source>
        <dbReference type="Proteomes" id="UP000241538"/>
    </source>
</evidence>
<evidence type="ECO:0000313" key="1">
    <source>
        <dbReference type="EMBL" id="AVV37847.1"/>
    </source>
</evidence>
<proteinExistence type="predicted"/>
<protein>
    <submittedName>
        <fullName evidence="1">Phage repressor protein</fullName>
    </submittedName>
</protein>
<sequence>MGFPSPASDYVETRIDLNKILMPHPTHMFMIETPVGFAIVDRTVQGKSGDKVAFQLGDYSQLGRLFRTGIITQDGETIDGEGLEGIIVLGKVTAEIVSVYEDLRPII</sequence>
<dbReference type="AlphaFoldDB" id="A0AAN1NRE0"/>
<organism evidence="1 2">
    <name type="scientific">Pantoea vagans</name>
    <dbReference type="NCBI Taxonomy" id="470934"/>
    <lineage>
        <taxon>Bacteria</taxon>
        <taxon>Pseudomonadati</taxon>
        <taxon>Pseudomonadota</taxon>
        <taxon>Gammaproteobacteria</taxon>
        <taxon>Enterobacterales</taxon>
        <taxon>Erwiniaceae</taxon>
        <taxon>Pantoea</taxon>
    </lineage>
</organism>
<accession>A0AAN1NRE0</accession>
<gene>
    <name evidence="1" type="ORF">C9381_11865</name>
</gene>
<dbReference type="EMBL" id="CP028349">
    <property type="protein sequence ID" value="AVV37847.1"/>
    <property type="molecule type" value="Genomic_DNA"/>
</dbReference>
<reference evidence="1 2" key="1">
    <citation type="journal article" date="2018" name="Int J Genomics">
        <title>Comparative Genomics Analysis of Plasmid pPV989-94 from a Clinical Isolate of Pantoea vagans PV989.</title>
        <authorList>
            <person name="Xu L."/>
            <person name="Yin M."/>
            <person name="Zhu T."/>
            <person name="Lu J."/>
            <person name="Bao Q."/>
        </authorList>
    </citation>
    <scope>NUCLEOTIDE SEQUENCE [LARGE SCALE GENOMIC DNA]</scope>
    <source>
        <strain evidence="1 2">PV989</strain>
    </source>
</reference>